<organism evidence="2 3">
    <name type="scientific">Microcystis aeruginosa NIES-4325</name>
    <dbReference type="NCBI Taxonomy" id="2569534"/>
    <lineage>
        <taxon>Bacteria</taxon>
        <taxon>Bacillati</taxon>
        <taxon>Cyanobacteriota</taxon>
        <taxon>Cyanophyceae</taxon>
        <taxon>Oscillatoriophycideae</taxon>
        <taxon>Chroococcales</taxon>
        <taxon>Microcystaceae</taxon>
        <taxon>Microcystis</taxon>
    </lineage>
</organism>
<comment type="caution">
    <text evidence="2">The sequence shown here is derived from an EMBL/GenBank/DDBJ whole genome shotgun (WGS) entry which is preliminary data.</text>
</comment>
<dbReference type="Proteomes" id="UP000376575">
    <property type="component" value="Unassembled WGS sequence"/>
</dbReference>
<feature type="transmembrane region" description="Helical" evidence="1">
    <location>
        <begin position="28"/>
        <end position="46"/>
    </location>
</feature>
<accession>A0A5J4FE31</accession>
<feature type="transmembrane region" description="Helical" evidence="1">
    <location>
        <begin position="195"/>
        <end position="212"/>
    </location>
</feature>
<protein>
    <recommendedName>
        <fullName evidence="4">Glycosyltransferase RgtA/B/C/D-like domain-containing protein</fullName>
    </recommendedName>
</protein>
<dbReference type="AlphaFoldDB" id="A0A5J4FE31"/>
<feature type="transmembrane region" description="Helical" evidence="1">
    <location>
        <begin position="390"/>
        <end position="413"/>
    </location>
</feature>
<evidence type="ECO:0000256" key="1">
    <source>
        <dbReference type="SAM" id="Phobius"/>
    </source>
</evidence>
<feature type="transmembrane region" description="Helical" evidence="1">
    <location>
        <begin position="58"/>
        <end position="78"/>
    </location>
</feature>
<feature type="transmembrane region" description="Helical" evidence="1">
    <location>
        <begin position="360"/>
        <end position="384"/>
    </location>
</feature>
<keyword evidence="1" id="KW-0812">Transmembrane</keyword>
<reference evidence="2 3" key="1">
    <citation type="journal article" date="2019" name="FEMS Microbiol. Lett.">
        <title>A novel salt-tolerant genotype illuminates the sucrose gene evolution in freshwater bloom-forming cyanobacterium Microcystis aeruginosa.</title>
        <authorList>
            <person name="Tanabe Y."/>
            <person name="Yamaguchi H."/>
            <person name="Sano T."/>
            <person name="Kawachi M."/>
        </authorList>
    </citation>
    <scope>NUCLEOTIDE SEQUENCE [LARGE SCALE GENOMIC DNA]</scope>
    <source>
        <strain evidence="2 3">NIES-4325</strain>
    </source>
</reference>
<name>A0A5J4FE31_MICAE</name>
<proteinExistence type="predicted"/>
<evidence type="ECO:0000313" key="2">
    <source>
        <dbReference type="EMBL" id="GEA28768.1"/>
    </source>
</evidence>
<keyword evidence="1" id="KW-1133">Transmembrane helix</keyword>
<feature type="transmembrane region" description="Helical" evidence="1">
    <location>
        <begin position="425"/>
        <end position="445"/>
    </location>
</feature>
<keyword evidence="1" id="KW-0472">Membrane</keyword>
<gene>
    <name evidence="2" type="ORF">MiAbW_03347</name>
</gene>
<sequence>MPQVIMKNFDLRLSLLNAIENLSGLPNLYRISLIIVLFIFVVLALSPTIFNESKISRFVLRVFSEPVFLAWTGLAILAGRWPVLLAPSINSDEDLFIAAAMKLFKDAAFWRSVDTGSSGPLNIIPLTIPKLLNIRIDYASARVIGLFLVILSVIFFYYSLKYLYDNRVARIATIPVVLFFSSAVHSNFVHYSSEHFPIAILSAALWMTCYVYTREFSDRMVFIFGAVIGMMPYAKMQGLPVALAITLIFAHILWTKKESLRQFLKSLATLALGLLLFSAINLFFLILFSTSEDFWRRYIIQNLLIYADLKNRTFGEKFSQFISMASREGLNSSSLFQITSIFLIPATILFFRESIVRRKLFFTNTFIFFFYSLFILVVSLYVVVRPGNHFLHYLLFLVFPCGFLIGVIIGEIFKLSENNAFYKQIQFLILLLMIAVILPQSYTFIRSKNPYLSRHQKYLQDYQTPVVQTILQYALPTDSMAVWGKRNDLYVETGLYPGVRDGLIIWMAFKGPQQAYHLKSFADDLLQSKSKVFVDATAGDKSYVDKTICRRKNTNCRYDAYPEIATVIENNYRMVDEVEGIRIYVRK</sequence>
<feature type="transmembrane region" description="Helical" evidence="1">
    <location>
        <begin position="334"/>
        <end position="351"/>
    </location>
</feature>
<feature type="transmembrane region" description="Helical" evidence="1">
    <location>
        <begin position="139"/>
        <end position="159"/>
    </location>
</feature>
<evidence type="ECO:0008006" key="4">
    <source>
        <dbReference type="Google" id="ProtNLM"/>
    </source>
</evidence>
<evidence type="ECO:0000313" key="3">
    <source>
        <dbReference type="Proteomes" id="UP000376575"/>
    </source>
</evidence>
<dbReference type="EMBL" id="BJKP01000046">
    <property type="protein sequence ID" value="GEA28768.1"/>
    <property type="molecule type" value="Genomic_DNA"/>
</dbReference>
<feature type="transmembrane region" description="Helical" evidence="1">
    <location>
        <begin position="219"/>
        <end position="234"/>
    </location>
</feature>
<feature type="transmembrane region" description="Helical" evidence="1">
    <location>
        <begin position="171"/>
        <end position="189"/>
    </location>
</feature>
<feature type="transmembrane region" description="Helical" evidence="1">
    <location>
        <begin position="267"/>
        <end position="288"/>
    </location>
</feature>